<accession>A0A067SA52</accession>
<dbReference type="EMBL" id="KL142413">
    <property type="protein sequence ID" value="KDR67731.1"/>
    <property type="molecule type" value="Genomic_DNA"/>
</dbReference>
<reference evidence="3" key="1">
    <citation type="journal article" date="2014" name="Proc. Natl. Acad. Sci. U.S.A.">
        <title>Extensive sampling of basidiomycete genomes demonstrates inadequacy of the white-rot/brown-rot paradigm for wood decay fungi.</title>
        <authorList>
            <person name="Riley R."/>
            <person name="Salamov A.A."/>
            <person name="Brown D.W."/>
            <person name="Nagy L.G."/>
            <person name="Floudas D."/>
            <person name="Held B.W."/>
            <person name="Levasseur A."/>
            <person name="Lombard V."/>
            <person name="Morin E."/>
            <person name="Otillar R."/>
            <person name="Lindquist E.A."/>
            <person name="Sun H."/>
            <person name="LaButti K.M."/>
            <person name="Schmutz J."/>
            <person name="Jabbour D."/>
            <person name="Luo H."/>
            <person name="Baker S.E."/>
            <person name="Pisabarro A.G."/>
            <person name="Walton J.D."/>
            <person name="Blanchette R.A."/>
            <person name="Henrissat B."/>
            <person name="Martin F."/>
            <person name="Cullen D."/>
            <person name="Hibbett D.S."/>
            <person name="Grigoriev I.V."/>
        </authorList>
    </citation>
    <scope>NUCLEOTIDE SEQUENCE [LARGE SCALE GENOMIC DNA]</scope>
    <source>
        <strain evidence="3">CBS 339.88</strain>
    </source>
</reference>
<keyword evidence="3" id="KW-1185">Reference proteome</keyword>
<dbReference type="Proteomes" id="UP000027222">
    <property type="component" value="Unassembled WGS sequence"/>
</dbReference>
<evidence type="ECO:0000313" key="2">
    <source>
        <dbReference type="EMBL" id="KDR67731.1"/>
    </source>
</evidence>
<dbReference type="AlphaFoldDB" id="A0A067SA52"/>
<evidence type="ECO:0000256" key="1">
    <source>
        <dbReference type="SAM" id="MobiDB-lite"/>
    </source>
</evidence>
<gene>
    <name evidence="2" type="ORF">GALMADRAFT_147000</name>
</gene>
<feature type="region of interest" description="Disordered" evidence="1">
    <location>
        <begin position="107"/>
        <end position="183"/>
    </location>
</feature>
<sequence>MAGRVLIRGGRDELLLTPLNVLWSVLLLCQYKPKPRRQQSSNATWVLSESTRVKALSLSISTHSNPRHRRPVEQRVDCSPGSSKIKSQLGHRWHILFILSPLPPSHLPQPRPRLHPAGPHLATPKPNEPPPILPLLRTPPTDNRWTTHTSTPSLPPDDPEIKNAHPALRPLLKEKRKEKKREE</sequence>
<feature type="compositionally biased region" description="Basic and acidic residues" evidence="1">
    <location>
        <begin position="171"/>
        <end position="183"/>
    </location>
</feature>
<feature type="region of interest" description="Disordered" evidence="1">
    <location>
        <begin position="62"/>
        <end position="83"/>
    </location>
</feature>
<feature type="compositionally biased region" description="Polar residues" evidence="1">
    <location>
        <begin position="143"/>
        <end position="152"/>
    </location>
</feature>
<evidence type="ECO:0000313" key="3">
    <source>
        <dbReference type="Proteomes" id="UP000027222"/>
    </source>
</evidence>
<name>A0A067SA52_GALM3</name>
<protein>
    <submittedName>
        <fullName evidence="2">Uncharacterized protein</fullName>
    </submittedName>
</protein>
<organism evidence="2 3">
    <name type="scientific">Galerina marginata (strain CBS 339.88)</name>
    <dbReference type="NCBI Taxonomy" id="685588"/>
    <lineage>
        <taxon>Eukaryota</taxon>
        <taxon>Fungi</taxon>
        <taxon>Dikarya</taxon>
        <taxon>Basidiomycota</taxon>
        <taxon>Agaricomycotina</taxon>
        <taxon>Agaricomycetes</taxon>
        <taxon>Agaricomycetidae</taxon>
        <taxon>Agaricales</taxon>
        <taxon>Agaricineae</taxon>
        <taxon>Strophariaceae</taxon>
        <taxon>Galerina</taxon>
    </lineage>
</organism>
<proteinExistence type="predicted"/>
<dbReference type="HOGENOM" id="CLU_1475269_0_0_1"/>